<comment type="caution">
    <text evidence="1">The sequence shown here is derived from an EMBL/GenBank/DDBJ whole genome shotgun (WGS) entry which is preliminary data.</text>
</comment>
<reference evidence="1 2" key="1">
    <citation type="submission" date="2021-06" db="EMBL/GenBank/DDBJ databases">
        <authorList>
            <person name="Kallberg Y."/>
            <person name="Tangrot J."/>
            <person name="Rosling A."/>
        </authorList>
    </citation>
    <scope>NUCLEOTIDE SEQUENCE [LARGE SCALE GENOMIC DNA]</scope>
    <source>
        <strain evidence="1 2">120-4 pot B 10/14</strain>
    </source>
</reference>
<proteinExistence type="predicted"/>
<gene>
    <name evidence="1" type="ORF">GMARGA_LOCUS20000</name>
</gene>
<protein>
    <submittedName>
        <fullName evidence="1">4131_t:CDS:1</fullName>
    </submittedName>
</protein>
<keyword evidence="2" id="KW-1185">Reference proteome</keyword>
<name>A0ABN7VMX1_GIGMA</name>
<evidence type="ECO:0000313" key="1">
    <source>
        <dbReference type="EMBL" id="CAG8782983.1"/>
    </source>
</evidence>
<accession>A0ABN7VMX1</accession>
<evidence type="ECO:0000313" key="2">
    <source>
        <dbReference type="Proteomes" id="UP000789901"/>
    </source>
</evidence>
<organism evidence="1 2">
    <name type="scientific">Gigaspora margarita</name>
    <dbReference type="NCBI Taxonomy" id="4874"/>
    <lineage>
        <taxon>Eukaryota</taxon>
        <taxon>Fungi</taxon>
        <taxon>Fungi incertae sedis</taxon>
        <taxon>Mucoromycota</taxon>
        <taxon>Glomeromycotina</taxon>
        <taxon>Glomeromycetes</taxon>
        <taxon>Diversisporales</taxon>
        <taxon>Gigasporaceae</taxon>
        <taxon>Gigaspora</taxon>
    </lineage>
</organism>
<feature type="non-terminal residue" evidence="1">
    <location>
        <position position="1"/>
    </location>
</feature>
<sequence>EELKQQIEHKNLQMILNFLITEQTKNDEIPILGWNVPMLEDELIQTNNNIQEMDPNKESDNEY</sequence>
<dbReference type="Proteomes" id="UP000789901">
    <property type="component" value="Unassembled WGS sequence"/>
</dbReference>
<dbReference type="EMBL" id="CAJVQB010017156">
    <property type="protein sequence ID" value="CAG8782983.1"/>
    <property type="molecule type" value="Genomic_DNA"/>
</dbReference>